<sequence>MCLLCNLKKPERAKHPQSNMSSATPVQFKPRFRTDVYPFIAPAKFRGSLQDKVTIITGAAGAIGQSLAESFAVAGAKLVLTYNRTPPPPELKERCRKLGAASVDFIKCNVADEEGCESLVSQTISLHSRVDILVNNAGANALGSLHTLATSSFLQSLAVNLTGPYFLMRLLIQHFRAQSPPSGCILNISSRAGTVTIPYSTPYSTSKAALISLTSCAQKEIDIDGLGDKIHMYSLHPGGIKSTMTKEKYSEESVSNLPEQVRKAYLDGFEEIYNDSPYLNGMICVALATGIGKDVLRGKYYDVNQDLEDVLAQGEALKQNLDLHMLHTSFLGGLRNGAVPEGGYKKDEEFEFPGF</sequence>
<dbReference type="PANTHER" id="PTHR43391:SF14">
    <property type="entry name" value="DEHYDROGENASE_REDUCTASE SDR FAMILY PROTEIN 7-LIKE"/>
    <property type="match status" value="1"/>
</dbReference>
<dbReference type="Pfam" id="PF00106">
    <property type="entry name" value="adh_short"/>
    <property type="match status" value="1"/>
</dbReference>
<dbReference type="GO" id="GO:0005829">
    <property type="term" value="C:cytosol"/>
    <property type="evidence" value="ECO:0007669"/>
    <property type="project" value="TreeGrafter"/>
</dbReference>
<gene>
    <name evidence="5" type="ORF">QBC38DRAFT_472853</name>
</gene>
<keyword evidence="6" id="KW-1185">Reference proteome</keyword>
<organism evidence="5 6">
    <name type="scientific">Podospora fimiseda</name>
    <dbReference type="NCBI Taxonomy" id="252190"/>
    <lineage>
        <taxon>Eukaryota</taxon>
        <taxon>Fungi</taxon>
        <taxon>Dikarya</taxon>
        <taxon>Ascomycota</taxon>
        <taxon>Pezizomycotina</taxon>
        <taxon>Sordariomycetes</taxon>
        <taxon>Sordariomycetidae</taxon>
        <taxon>Sordariales</taxon>
        <taxon>Podosporaceae</taxon>
        <taxon>Podospora</taxon>
    </lineage>
</organism>
<dbReference type="AlphaFoldDB" id="A0AAN7BT90"/>
<dbReference type="PRINTS" id="PR00081">
    <property type="entry name" value="GDHRDH"/>
</dbReference>
<dbReference type="PRINTS" id="PR00080">
    <property type="entry name" value="SDRFAMILY"/>
</dbReference>
<dbReference type="InterPro" id="IPR002347">
    <property type="entry name" value="SDR_fam"/>
</dbReference>
<name>A0AAN7BT90_9PEZI</name>
<evidence type="ECO:0000313" key="5">
    <source>
        <dbReference type="EMBL" id="KAK4229194.1"/>
    </source>
</evidence>
<dbReference type="PROSITE" id="PS00061">
    <property type="entry name" value="ADH_SHORT"/>
    <property type="match status" value="1"/>
</dbReference>
<dbReference type="CDD" id="cd05233">
    <property type="entry name" value="SDR_c"/>
    <property type="match status" value="1"/>
</dbReference>
<evidence type="ECO:0000313" key="6">
    <source>
        <dbReference type="Proteomes" id="UP001301958"/>
    </source>
</evidence>
<dbReference type="SUPFAM" id="SSF51735">
    <property type="entry name" value="NAD(P)-binding Rossmann-fold domains"/>
    <property type="match status" value="1"/>
</dbReference>
<evidence type="ECO:0000256" key="2">
    <source>
        <dbReference type="ARBA" id="ARBA00022857"/>
    </source>
</evidence>
<evidence type="ECO:0000256" key="3">
    <source>
        <dbReference type="ARBA" id="ARBA00023002"/>
    </source>
</evidence>
<reference evidence="5" key="2">
    <citation type="submission" date="2023-05" db="EMBL/GenBank/DDBJ databases">
        <authorList>
            <consortium name="Lawrence Berkeley National Laboratory"/>
            <person name="Steindorff A."/>
            <person name="Hensen N."/>
            <person name="Bonometti L."/>
            <person name="Westerberg I."/>
            <person name="Brannstrom I.O."/>
            <person name="Guillou S."/>
            <person name="Cros-Aarteil S."/>
            <person name="Calhoun S."/>
            <person name="Haridas S."/>
            <person name="Kuo A."/>
            <person name="Mondo S."/>
            <person name="Pangilinan J."/>
            <person name="Riley R."/>
            <person name="Labutti K."/>
            <person name="Andreopoulos B."/>
            <person name="Lipzen A."/>
            <person name="Chen C."/>
            <person name="Yanf M."/>
            <person name="Daum C."/>
            <person name="Ng V."/>
            <person name="Clum A."/>
            <person name="Ohm R."/>
            <person name="Martin F."/>
            <person name="Silar P."/>
            <person name="Natvig D."/>
            <person name="Lalanne C."/>
            <person name="Gautier V."/>
            <person name="Ament-Velasquez S.L."/>
            <person name="Kruys A."/>
            <person name="Hutchinson M.I."/>
            <person name="Powell A.J."/>
            <person name="Barry K."/>
            <person name="Miller A.N."/>
            <person name="Grigoriev I.V."/>
            <person name="Debuchy R."/>
            <person name="Gladieux P."/>
            <person name="Thoren M.H."/>
            <person name="Johannesson H."/>
        </authorList>
    </citation>
    <scope>NUCLEOTIDE SEQUENCE</scope>
    <source>
        <strain evidence="5">CBS 990.96</strain>
    </source>
</reference>
<evidence type="ECO:0000256" key="1">
    <source>
        <dbReference type="ARBA" id="ARBA00006484"/>
    </source>
</evidence>
<dbReference type="InterPro" id="IPR020904">
    <property type="entry name" value="Sc_DH/Rdtase_CS"/>
</dbReference>
<comment type="similarity">
    <text evidence="1 4">Belongs to the short-chain dehydrogenases/reductases (SDR) family.</text>
</comment>
<comment type="caution">
    <text evidence="5">The sequence shown here is derived from an EMBL/GenBank/DDBJ whole genome shotgun (WGS) entry which is preliminary data.</text>
</comment>
<dbReference type="Gene3D" id="3.40.50.720">
    <property type="entry name" value="NAD(P)-binding Rossmann-like Domain"/>
    <property type="match status" value="1"/>
</dbReference>
<keyword evidence="3" id="KW-0560">Oxidoreductase</keyword>
<dbReference type="EMBL" id="MU865310">
    <property type="protein sequence ID" value="KAK4229194.1"/>
    <property type="molecule type" value="Genomic_DNA"/>
</dbReference>
<dbReference type="Proteomes" id="UP001301958">
    <property type="component" value="Unassembled WGS sequence"/>
</dbReference>
<keyword evidence="2" id="KW-0521">NADP</keyword>
<protein>
    <recommendedName>
        <fullName evidence="7">NAD(P)-binding protein</fullName>
    </recommendedName>
</protein>
<proteinExistence type="inferred from homology"/>
<evidence type="ECO:0008006" key="7">
    <source>
        <dbReference type="Google" id="ProtNLM"/>
    </source>
</evidence>
<dbReference type="PANTHER" id="PTHR43391">
    <property type="entry name" value="RETINOL DEHYDROGENASE-RELATED"/>
    <property type="match status" value="1"/>
</dbReference>
<dbReference type="InterPro" id="IPR036291">
    <property type="entry name" value="NAD(P)-bd_dom_sf"/>
</dbReference>
<accession>A0AAN7BT90</accession>
<reference evidence="5" key="1">
    <citation type="journal article" date="2023" name="Mol. Phylogenet. Evol.">
        <title>Genome-scale phylogeny and comparative genomics of the fungal order Sordariales.</title>
        <authorList>
            <person name="Hensen N."/>
            <person name="Bonometti L."/>
            <person name="Westerberg I."/>
            <person name="Brannstrom I.O."/>
            <person name="Guillou S."/>
            <person name="Cros-Aarteil S."/>
            <person name="Calhoun S."/>
            <person name="Haridas S."/>
            <person name="Kuo A."/>
            <person name="Mondo S."/>
            <person name="Pangilinan J."/>
            <person name="Riley R."/>
            <person name="LaButti K."/>
            <person name="Andreopoulos B."/>
            <person name="Lipzen A."/>
            <person name="Chen C."/>
            <person name="Yan M."/>
            <person name="Daum C."/>
            <person name="Ng V."/>
            <person name="Clum A."/>
            <person name="Steindorff A."/>
            <person name="Ohm R.A."/>
            <person name="Martin F."/>
            <person name="Silar P."/>
            <person name="Natvig D.O."/>
            <person name="Lalanne C."/>
            <person name="Gautier V."/>
            <person name="Ament-Velasquez S.L."/>
            <person name="Kruys A."/>
            <person name="Hutchinson M.I."/>
            <person name="Powell A.J."/>
            <person name="Barry K."/>
            <person name="Miller A.N."/>
            <person name="Grigoriev I.V."/>
            <person name="Debuchy R."/>
            <person name="Gladieux P."/>
            <person name="Hiltunen Thoren M."/>
            <person name="Johannesson H."/>
        </authorList>
    </citation>
    <scope>NUCLEOTIDE SEQUENCE</scope>
    <source>
        <strain evidence="5">CBS 990.96</strain>
    </source>
</reference>
<dbReference type="GO" id="GO:0016491">
    <property type="term" value="F:oxidoreductase activity"/>
    <property type="evidence" value="ECO:0007669"/>
    <property type="project" value="UniProtKB-KW"/>
</dbReference>
<evidence type="ECO:0000256" key="4">
    <source>
        <dbReference type="RuleBase" id="RU000363"/>
    </source>
</evidence>